<dbReference type="PROSITE" id="PS00058">
    <property type="entry name" value="DNA_MISMATCH_REPAIR_1"/>
    <property type="match status" value="1"/>
</dbReference>
<dbReference type="SUPFAM" id="SSF118116">
    <property type="entry name" value="DNA mismatch repair protein MutL"/>
    <property type="match status" value="1"/>
</dbReference>
<dbReference type="SUPFAM" id="SSF54211">
    <property type="entry name" value="Ribosomal protein S5 domain 2-like"/>
    <property type="match status" value="1"/>
</dbReference>
<keyword evidence="8" id="KW-1185">Reference proteome</keyword>
<evidence type="ECO:0000259" key="6">
    <source>
        <dbReference type="SMART" id="SM01340"/>
    </source>
</evidence>
<dbReference type="HAMAP" id="MF_00149">
    <property type="entry name" value="DNA_mis_repair"/>
    <property type="match status" value="1"/>
</dbReference>
<dbReference type="CDD" id="cd03482">
    <property type="entry name" value="MutL_Trans_MutL"/>
    <property type="match status" value="1"/>
</dbReference>
<dbReference type="InterPro" id="IPR020568">
    <property type="entry name" value="Ribosomal_Su5_D2-typ_SF"/>
</dbReference>
<comment type="similarity">
    <text evidence="1 5">Belongs to the DNA mismatch repair MutL/HexB family.</text>
</comment>
<evidence type="ECO:0000256" key="4">
    <source>
        <dbReference type="ARBA" id="ARBA00023204"/>
    </source>
</evidence>
<reference evidence="7 8" key="2">
    <citation type="submission" date="2021-08" db="EMBL/GenBank/DDBJ databases">
        <title>Rheinheimera aquimaris sp. nov., isolated from seawater of the East Sea in Korea.</title>
        <authorList>
            <person name="Kim K.H."/>
            <person name="Wenting R."/>
            <person name="Kim K.R."/>
            <person name="Jeon C.O."/>
        </authorList>
    </citation>
    <scope>NUCLEOTIDE SEQUENCE [LARGE SCALE GENOMIC DNA]</scope>
    <source>
        <strain evidence="7 8">MA-13</strain>
    </source>
</reference>
<evidence type="ECO:0000313" key="8">
    <source>
        <dbReference type="Proteomes" id="UP000663814"/>
    </source>
</evidence>
<reference evidence="7 8" key="1">
    <citation type="submission" date="2020-12" db="EMBL/GenBank/DDBJ databases">
        <authorList>
            <person name="Ruan W."/>
            <person name="Khan S.A."/>
            <person name="Jeon C.O."/>
        </authorList>
    </citation>
    <scope>NUCLEOTIDE SEQUENCE [LARGE SCALE GENOMIC DNA]</scope>
    <source>
        <strain evidence="7 8">MA-13</strain>
    </source>
</reference>
<evidence type="ECO:0000256" key="1">
    <source>
        <dbReference type="ARBA" id="ARBA00006082"/>
    </source>
</evidence>
<keyword evidence="4 5" id="KW-0234">DNA repair</keyword>
<evidence type="ECO:0000256" key="2">
    <source>
        <dbReference type="ARBA" id="ARBA00021975"/>
    </source>
</evidence>
<dbReference type="Pfam" id="PF01119">
    <property type="entry name" value="DNA_mis_repair"/>
    <property type="match status" value="1"/>
</dbReference>
<dbReference type="InterPro" id="IPR037198">
    <property type="entry name" value="MutL_C_sf"/>
</dbReference>
<dbReference type="InterPro" id="IPR020667">
    <property type="entry name" value="DNA_mismatch_repair_MutL"/>
</dbReference>
<dbReference type="CDD" id="cd16926">
    <property type="entry name" value="HATPase_MutL-MLH-PMS-like"/>
    <property type="match status" value="1"/>
</dbReference>
<dbReference type="Gene3D" id="3.30.565.10">
    <property type="entry name" value="Histidine kinase-like ATPase, C-terminal domain"/>
    <property type="match status" value="1"/>
</dbReference>
<dbReference type="Gene3D" id="3.30.1370.100">
    <property type="entry name" value="MutL, C-terminal domain, regulatory subdomain"/>
    <property type="match status" value="1"/>
</dbReference>
<dbReference type="Gene3D" id="3.30.230.10">
    <property type="match status" value="1"/>
</dbReference>
<dbReference type="InterPro" id="IPR002099">
    <property type="entry name" value="MutL/Mlh/PMS"/>
</dbReference>
<accession>A0ABS7XAB0</accession>
<dbReference type="SMART" id="SM01340">
    <property type="entry name" value="DNA_mis_repair"/>
    <property type="match status" value="1"/>
</dbReference>
<gene>
    <name evidence="5 7" type="primary">mutL</name>
    <name evidence="7" type="ORF">I4W93_012845</name>
</gene>
<dbReference type="Proteomes" id="UP000663814">
    <property type="component" value="Unassembled WGS sequence"/>
</dbReference>
<dbReference type="SUPFAM" id="SSF55874">
    <property type="entry name" value="ATPase domain of HSP90 chaperone/DNA topoisomerase II/histidine kinase"/>
    <property type="match status" value="1"/>
</dbReference>
<dbReference type="InterPro" id="IPR038973">
    <property type="entry name" value="MutL/Mlh/Pms-like"/>
</dbReference>
<dbReference type="Pfam" id="PF08676">
    <property type="entry name" value="MutL_C"/>
    <property type="match status" value="1"/>
</dbReference>
<dbReference type="GO" id="GO:0004519">
    <property type="term" value="F:endonuclease activity"/>
    <property type="evidence" value="ECO:0007669"/>
    <property type="project" value="UniProtKB-KW"/>
</dbReference>
<organism evidence="7 8">
    <name type="scientific">Rheinheimera maricola</name>
    <dbReference type="NCBI Taxonomy" id="2793282"/>
    <lineage>
        <taxon>Bacteria</taxon>
        <taxon>Pseudomonadati</taxon>
        <taxon>Pseudomonadota</taxon>
        <taxon>Gammaproteobacteria</taxon>
        <taxon>Chromatiales</taxon>
        <taxon>Chromatiaceae</taxon>
        <taxon>Rheinheimera</taxon>
    </lineage>
</organism>
<keyword evidence="7" id="KW-0255">Endonuclease</keyword>
<keyword evidence="3 5" id="KW-0227">DNA damage</keyword>
<dbReference type="RefSeq" id="WP_205311394.1">
    <property type="nucleotide sequence ID" value="NZ_JAERPS020000004.1"/>
</dbReference>
<keyword evidence="7" id="KW-0540">Nuclease</keyword>
<name>A0ABS7XAB0_9GAMM</name>
<comment type="function">
    <text evidence="5">This protein is involved in the repair of mismatches in DNA. It is required for dam-dependent methyl-directed DNA mismatch repair. May act as a 'molecular matchmaker', a protein that promotes the formation of a stable complex between two or more DNA-binding proteins in an ATP-dependent manner without itself being part of a final effector complex.</text>
</comment>
<comment type="caution">
    <text evidence="7">The sequence shown here is derived from an EMBL/GenBank/DDBJ whole genome shotgun (WGS) entry which is preliminary data.</text>
</comment>
<dbReference type="Pfam" id="PF13589">
    <property type="entry name" value="HATPase_c_3"/>
    <property type="match status" value="1"/>
</dbReference>
<dbReference type="EMBL" id="JAERPS020000004">
    <property type="protein sequence ID" value="MBZ9612484.1"/>
    <property type="molecule type" value="Genomic_DNA"/>
</dbReference>
<feature type="domain" description="DNA mismatch repair protein S5" evidence="6">
    <location>
        <begin position="212"/>
        <end position="330"/>
    </location>
</feature>
<evidence type="ECO:0000313" key="7">
    <source>
        <dbReference type="EMBL" id="MBZ9612484.1"/>
    </source>
</evidence>
<evidence type="ECO:0000256" key="3">
    <source>
        <dbReference type="ARBA" id="ARBA00022763"/>
    </source>
</evidence>
<dbReference type="InterPro" id="IPR013507">
    <property type="entry name" value="DNA_mismatch_S5_2-like"/>
</dbReference>
<dbReference type="InterPro" id="IPR014721">
    <property type="entry name" value="Ribsml_uS5_D2-typ_fold_subgr"/>
</dbReference>
<dbReference type="InterPro" id="IPR036890">
    <property type="entry name" value="HATPase_C_sf"/>
</dbReference>
<dbReference type="PANTHER" id="PTHR10073:SF12">
    <property type="entry name" value="DNA MISMATCH REPAIR PROTEIN MLH1"/>
    <property type="match status" value="1"/>
</dbReference>
<dbReference type="NCBIfam" id="TIGR00585">
    <property type="entry name" value="mutl"/>
    <property type="match status" value="1"/>
</dbReference>
<dbReference type="PANTHER" id="PTHR10073">
    <property type="entry name" value="DNA MISMATCH REPAIR PROTEIN MLH, PMS, MUTL"/>
    <property type="match status" value="1"/>
</dbReference>
<dbReference type="InterPro" id="IPR042121">
    <property type="entry name" value="MutL_C_regsub"/>
</dbReference>
<sequence>MPIQILPPQLANQIAAGEVVERPASVVKELVENSLDAQASHIDIDIEKGGSKLIRVRDNGSGIAEQELVLALSRHATSKITDLHDLEAISSLGFRGEALASISSVSRLTLTSCTAGQEAAWQANAEGRDMQVSVRPAAHPVGTSIEVLDLFFNTPARRKFLRSDKTEFGHIDELLKRLALSRYDVSWQLNHNGQTVRRLKAATTDEQRLKRVAALCGRTFAEHAAFIENQYGDVRIWGWIVHPAACSAQLQCQYSYVNGRMMRDKLLNHAIRQAYGDSLLADQQPAFVLYIELDPRQVDVNVHPAKHEVRFHQARLIHDFVVSALNDALTQLNPLAFGVDAVSNHDAAVHAVREHSAQSYRPSSQYSYQPQHNSAAAVKRELGYWQQSHGVETPVGSETANACEITAPASNHNSAGQSGTVGKLIAQNRYLLQQHMEQIVVIDLVPTLAAYVAAQPQSATAILLPQRISVNATQVKQLTQQAELLSQAGFDLLLADQLLIVRAVPAWLRHSVLSHWLPLWLDAIRSHERQNLIVSLLSMLLNANGVTADTLLKSVPGMLSAPQHWVYVPLQLDASLSALAEMA</sequence>
<dbReference type="InterPro" id="IPR014790">
    <property type="entry name" value="MutL_C"/>
</dbReference>
<evidence type="ECO:0000256" key="5">
    <source>
        <dbReference type="HAMAP-Rule" id="MF_00149"/>
    </source>
</evidence>
<protein>
    <recommendedName>
        <fullName evidence="2 5">DNA mismatch repair protein MutL</fullName>
    </recommendedName>
</protein>
<keyword evidence="7" id="KW-0378">Hydrolase</keyword>
<proteinExistence type="inferred from homology"/>
<dbReference type="InterPro" id="IPR014762">
    <property type="entry name" value="DNA_mismatch_repair_CS"/>
</dbReference>